<evidence type="ECO:0000256" key="2">
    <source>
        <dbReference type="ARBA" id="ARBA00007739"/>
    </source>
</evidence>
<comment type="similarity">
    <text evidence="1">In the C-terminal section; belongs to the transpeptidase family.</text>
</comment>
<dbReference type="Pfam" id="PF03793">
    <property type="entry name" value="PASTA"/>
    <property type="match status" value="1"/>
</dbReference>
<evidence type="ECO:0000313" key="16">
    <source>
        <dbReference type="EMBL" id="TBW23887.1"/>
    </source>
</evidence>
<evidence type="ECO:0000256" key="13">
    <source>
        <dbReference type="ARBA" id="ARBA00049902"/>
    </source>
</evidence>
<dbReference type="SMART" id="SM00740">
    <property type="entry name" value="PASTA"/>
    <property type="match status" value="1"/>
</dbReference>
<feature type="region of interest" description="Disordered" evidence="14">
    <location>
        <begin position="707"/>
        <end position="740"/>
    </location>
</feature>
<feature type="compositionally biased region" description="Polar residues" evidence="14">
    <location>
        <begin position="710"/>
        <end position="719"/>
    </location>
</feature>
<dbReference type="GO" id="GO:0008658">
    <property type="term" value="F:penicillin binding"/>
    <property type="evidence" value="ECO:0007669"/>
    <property type="project" value="InterPro"/>
</dbReference>
<evidence type="ECO:0000256" key="3">
    <source>
        <dbReference type="ARBA" id="ARBA00022645"/>
    </source>
</evidence>
<keyword evidence="9" id="KW-0573">Peptidoglycan synthesis</keyword>
<evidence type="ECO:0000259" key="15">
    <source>
        <dbReference type="PROSITE" id="PS51178"/>
    </source>
</evidence>
<dbReference type="Gene3D" id="3.40.710.10">
    <property type="entry name" value="DD-peptidase/beta-lactamase superfamily"/>
    <property type="match status" value="1"/>
</dbReference>
<dbReference type="SUPFAM" id="SSF56601">
    <property type="entry name" value="beta-lactamase/transpeptidase-like"/>
    <property type="match status" value="1"/>
</dbReference>
<evidence type="ECO:0000256" key="14">
    <source>
        <dbReference type="SAM" id="MobiDB-lite"/>
    </source>
</evidence>
<dbReference type="PROSITE" id="PS51178">
    <property type="entry name" value="PASTA"/>
    <property type="match status" value="1"/>
</dbReference>
<dbReference type="InterPro" id="IPR005543">
    <property type="entry name" value="PASTA_dom"/>
</dbReference>
<dbReference type="GO" id="GO:0030288">
    <property type="term" value="C:outer membrane-bounded periplasmic space"/>
    <property type="evidence" value="ECO:0007669"/>
    <property type="project" value="TreeGrafter"/>
</dbReference>
<dbReference type="Proteomes" id="UP000293036">
    <property type="component" value="Unassembled WGS sequence"/>
</dbReference>
<evidence type="ECO:0000256" key="10">
    <source>
        <dbReference type="ARBA" id="ARBA00023268"/>
    </source>
</evidence>
<dbReference type="InterPro" id="IPR050396">
    <property type="entry name" value="Glycosyltr_51/Transpeptidase"/>
</dbReference>
<evidence type="ECO:0000256" key="11">
    <source>
        <dbReference type="ARBA" id="ARBA00023316"/>
    </source>
</evidence>
<keyword evidence="4" id="KW-0645">Protease</keyword>
<dbReference type="InterPro" id="IPR036950">
    <property type="entry name" value="PBP_transglycosylase"/>
</dbReference>
<dbReference type="GO" id="GO:0006508">
    <property type="term" value="P:proteolysis"/>
    <property type="evidence" value="ECO:0007669"/>
    <property type="project" value="UniProtKB-KW"/>
</dbReference>
<organism evidence="16 17">
    <name type="scientific">Arcanobacterium bovis</name>
    <dbReference type="NCBI Taxonomy" id="2529275"/>
    <lineage>
        <taxon>Bacteria</taxon>
        <taxon>Bacillati</taxon>
        <taxon>Actinomycetota</taxon>
        <taxon>Actinomycetes</taxon>
        <taxon>Actinomycetales</taxon>
        <taxon>Actinomycetaceae</taxon>
        <taxon>Arcanobacterium</taxon>
    </lineage>
</organism>
<dbReference type="AlphaFoldDB" id="A0A4Q9V4G3"/>
<evidence type="ECO:0000256" key="4">
    <source>
        <dbReference type="ARBA" id="ARBA00022670"/>
    </source>
</evidence>
<dbReference type="GO" id="GO:0009002">
    <property type="term" value="F:serine-type D-Ala-D-Ala carboxypeptidase activity"/>
    <property type="evidence" value="ECO:0007669"/>
    <property type="project" value="UniProtKB-EC"/>
</dbReference>
<proteinExistence type="inferred from homology"/>
<dbReference type="GO" id="GO:0009252">
    <property type="term" value="P:peptidoglycan biosynthetic process"/>
    <property type="evidence" value="ECO:0007669"/>
    <property type="project" value="UniProtKB-KW"/>
</dbReference>
<dbReference type="InterPro" id="IPR023346">
    <property type="entry name" value="Lysozyme-like_dom_sf"/>
</dbReference>
<keyword evidence="17" id="KW-1185">Reference proteome</keyword>
<dbReference type="PANTHER" id="PTHR32282:SF33">
    <property type="entry name" value="PEPTIDOGLYCAN GLYCOSYLTRANSFERASE"/>
    <property type="match status" value="1"/>
</dbReference>
<keyword evidence="5" id="KW-0328">Glycosyltransferase</keyword>
<dbReference type="GO" id="GO:0008360">
    <property type="term" value="P:regulation of cell shape"/>
    <property type="evidence" value="ECO:0007669"/>
    <property type="project" value="UniProtKB-KW"/>
</dbReference>
<dbReference type="InterPro" id="IPR012338">
    <property type="entry name" value="Beta-lactam/transpept-like"/>
</dbReference>
<dbReference type="Gene3D" id="1.10.3810.10">
    <property type="entry name" value="Biosynthetic peptidoglycan transglycosylase-like"/>
    <property type="match status" value="1"/>
</dbReference>
<dbReference type="RefSeq" id="WP_131279515.1">
    <property type="nucleotide sequence ID" value="NZ_JBHSLR010000009.1"/>
</dbReference>
<name>A0A4Q9V4G3_9ACTO</name>
<accession>A0A4Q9V4G3</accession>
<evidence type="ECO:0000313" key="17">
    <source>
        <dbReference type="Proteomes" id="UP000293036"/>
    </source>
</evidence>
<dbReference type="CDD" id="cd06577">
    <property type="entry name" value="PASTA_pknB"/>
    <property type="match status" value="1"/>
</dbReference>
<dbReference type="PANTHER" id="PTHR32282">
    <property type="entry name" value="BINDING PROTEIN TRANSPEPTIDASE, PUTATIVE-RELATED"/>
    <property type="match status" value="1"/>
</dbReference>
<dbReference type="GO" id="GO:0071555">
    <property type="term" value="P:cell wall organization"/>
    <property type="evidence" value="ECO:0007669"/>
    <property type="project" value="UniProtKB-KW"/>
</dbReference>
<dbReference type="Gene3D" id="3.30.10.20">
    <property type="match status" value="1"/>
</dbReference>
<protein>
    <submittedName>
        <fullName evidence="16">PASTA domain-containing protein</fullName>
    </submittedName>
</protein>
<keyword evidence="11" id="KW-0961">Cell wall biogenesis/degradation</keyword>
<evidence type="ECO:0000256" key="8">
    <source>
        <dbReference type="ARBA" id="ARBA00022960"/>
    </source>
</evidence>
<comment type="catalytic activity">
    <reaction evidence="13">
        <text>[GlcNAc-(1-&gt;4)-Mur2Ac(oyl-L-Ala-gamma-D-Glu-L-Lys-D-Ala-D-Ala)](n)-di-trans,octa-cis-undecaprenyl diphosphate + beta-D-GlcNAc-(1-&gt;4)-Mur2Ac(oyl-L-Ala-gamma-D-Glu-L-Lys-D-Ala-D-Ala)-di-trans,octa-cis-undecaprenyl diphosphate = [GlcNAc-(1-&gt;4)-Mur2Ac(oyl-L-Ala-gamma-D-Glu-L-Lys-D-Ala-D-Ala)](n+1)-di-trans,octa-cis-undecaprenyl diphosphate + di-trans,octa-cis-undecaprenyl diphosphate + H(+)</text>
        <dbReference type="Rhea" id="RHEA:23708"/>
        <dbReference type="Rhea" id="RHEA-COMP:9602"/>
        <dbReference type="Rhea" id="RHEA-COMP:9603"/>
        <dbReference type="ChEBI" id="CHEBI:15378"/>
        <dbReference type="ChEBI" id="CHEBI:58405"/>
        <dbReference type="ChEBI" id="CHEBI:60033"/>
        <dbReference type="ChEBI" id="CHEBI:78435"/>
        <dbReference type="EC" id="2.4.99.28"/>
    </reaction>
</comment>
<keyword evidence="6" id="KW-0808">Transferase</keyword>
<evidence type="ECO:0000256" key="5">
    <source>
        <dbReference type="ARBA" id="ARBA00022676"/>
    </source>
</evidence>
<comment type="caution">
    <text evidence="16">The sequence shown here is derived from an EMBL/GenBank/DDBJ whole genome shotgun (WGS) entry which is preliminary data.</text>
</comment>
<keyword evidence="8" id="KW-0133">Cell shape</keyword>
<sequence length="805" mass="84571">MAKSSRDQSMNAVQLLVVVGSFIALCITGGLLVAATAIPVVASAGTAANAGLALFDDLPTKIDFTRPSEQSVIRAADGSEIARFYAENRIVVNSESISPLIKNAVIAIEDERFMQHNGIDAQGIIGAALNNFTGGNLAGGSSITQQYVKNALIEEGRIANDAEQINQATATTITRKLNEARYAIAIERQRTKDEILTGYLNIAQFGPSQWGVEAASRYFFSVPASQVTLEQAAMLAGITQAPNRWNPIKNPEDAKARRDVVLSQMARLGYITKEQRDAAIAVPIQQMLHVTPTPNGCAAAGNAAYFCETVVNDVLNSSSFGKSRDERVRLLYRGGLEITTTLDPKAQANAYQSLTANLPVNDPSAIQGSLSAIEPGTGKILAMVQNTNYGDASKEDPHATKLNLNVGRLRGGGGGFQAGSTFKIFTLAQWFNAGKSASDQVNTSEQTYPASAWKISCMPSATGSFGPKNNEGEGGGMRSVAETTARSLNAGFAAMATQLDLCDITKIAKDMGVERGSLATAKDAAELAQLGAKEGEPLPLVPNPSMILGTNTVTPLSMANAVATLAADGKMCTPISFTEIKDRSGKTLAKQDPSCRQTIEAEVARRTTAVLQQVISARYGSGTGARLAGGRPVAGKTGTANNAYHAWFVGYTPQLATAVWTGHMSGNEPMLNVVVNGRRYSVLYGGTVAASAFADFNNAFLAGKPHESFKSPSAPVTTTVEEDPAKKAQEQTPDQQNQPVGVPNVVGQEMNQAAKALRAAGYKVTASGAWSDKPKNTVVATNPAPGTAITPGASIDIVVSQGPKP</sequence>
<dbReference type="OrthoDB" id="9766909at2"/>
<evidence type="ECO:0000256" key="12">
    <source>
        <dbReference type="ARBA" id="ARBA00034000"/>
    </source>
</evidence>
<evidence type="ECO:0000256" key="1">
    <source>
        <dbReference type="ARBA" id="ARBA00007090"/>
    </source>
</evidence>
<dbReference type="GO" id="GO:0008955">
    <property type="term" value="F:peptidoglycan glycosyltransferase activity"/>
    <property type="evidence" value="ECO:0007669"/>
    <property type="project" value="UniProtKB-EC"/>
</dbReference>
<dbReference type="Pfam" id="PF00912">
    <property type="entry name" value="Transgly"/>
    <property type="match status" value="1"/>
</dbReference>
<keyword evidence="3" id="KW-0121">Carboxypeptidase</keyword>
<dbReference type="FunFam" id="1.10.3810.10:FF:000001">
    <property type="entry name" value="Penicillin-binding protein 1A"/>
    <property type="match status" value="1"/>
</dbReference>
<dbReference type="SUPFAM" id="SSF53955">
    <property type="entry name" value="Lysozyme-like"/>
    <property type="match status" value="1"/>
</dbReference>
<dbReference type="Pfam" id="PF00905">
    <property type="entry name" value="Transpeptidase"/>
    <property type="match status" value="1"/>
</dbReference>
<evidence type="ECO:0000256" key="7">
    <source>
        <dbReference type="ARBA" id="ARBA00022801"/>
    </source>
</evidence>
<reference evidence="16 17" key="1">
    <citation type="submission" date="2019-02" db="EMBL/GenBank/DDBJ databases">
        <title>Arcanobacterium bovis sp. nov., isolated from the milk of a cow with mastitis.</title>
        <authorList>
            <person name="Sammra O."/>
            <person name="Foster G."/>
            <person name="Hassan A."/>
            <person name="Alssahen M."/>
            <person name="Laemmler C."/>
            <person name="Borowiak M."/>
            <person name="Malorny B."/>
            <person name="Abdulmawjood A."/>
        </authorList>
    </citation>
    <scope>NUCLEOTIDE SEQUENCE [LARGE SCALE GENOMIC DNA]</scope>
    <source>
        <strain evidence="16 17">C605018/01/1</strain>
    </source>
</reference>
<evidence type="ECO:0000256" key="9">
    <source>
        <dbReference type="ARBA" id="ARBA00022984"/>
    </source>
</evidence>
<comment type="similarity">
    <text evidence="2">In the N-terminal section; belongs to the glycosyltransferase 51 family.</text>
</comment>
<dbReference type="InterPro" id="IPR001460">
    <property type="entry name" value="PCN-bd_Tpept"/>
</dbReference>
<keyword evidence="10" id="KW-0511">Multifunctional enzyme</keyword>
<evidence type="ECO:0000256" key="6">
    <source>
        <dbReference type="ARBA" id="ARBA00022679"/>
    </source>
</evidence>
<feature type="domain" description="PASTA" evidence="15">
    <location>
        <begin position="736"/>
        <end position="801"/>
    </location>
</feature>
<gene>
    <name evidence="16" type="ORF">EZJ44_01825</name>
</gene>
<dbReference type="InterPro" id="IPR001264">
    <property type="entry name" value="Glyco_trans_51"/>
</dbReference>
<comment type="catalytic activity">
    <reaction evidence="12">
        <text>Preferential cleavage: (Ac)2-L-Lys-D-Ala-|-D-Ala. Also transpeptidation of peptidyl-alanyl moieties that are N-acyl substituents of D-alanine.</text>
        <dbReference type="EC" id="3.4.16.4"/>
    </reaction>
</comment>
<dbReference type="EMBL" id="SJDT01000001">
    <property type="protein sequence ID" value="TBW23887.1"/>
    <property type="molecule type" value="Genomic_DNA"/>
</dbReference>
<keyword evidence="7" id="KW-0378">Hydrolase</keyword>